<evidence type="ECO:0000313" key="3">
    <source>
        <dbReference type="Proteomes" id="UP000283543"/>
    </source>
</evidence>
<protein>
    <recommendedName>
        <fullName evidence="1">Mon2/Sec7/BIG1-like HUS domain-containing protein</fullName>
    </recommendedName>
</protein>
<dbReference type="EMBL" id="QUTB01004275">
    <property type="protein sequence ID" value="RHY63057.1"/>
    <property type="molecule type" value="Genomic_DNA"/>
</dbReference>
<dbReference type="PANTHER" id="PTHR10663:SF375">
    <property type="entry name" value="LD29171P"/>
    <property type="match status" value="1"/>
</dbReference>
<feature type="domain" description="Mon2/Sec7/BIG1-like HUS" evidence="1">
    <location>
        <begin position="131"/>
        <end position="266"/>
    </location>
</feature>
<dbReference type="VEuPathDB" id="FungiDB:H257_13747"/>
<dbReference type="SUPFAM" id="SSF48371">
    <property type="entry name" value="ARM repeat"/>
    <property type="match status" value="1"/>
</dbReference>
<dbReference type="Pfam" id="PF12783">
    <property type="entry name" value="Sec7-like_HUS"/>
    <property type="match status" value="1"/>
</dbReference>
<dbReference type="VEuPathDB" id="FungiDB:H257_13748"/>
<dbReference type="InterPro" id="IPR032691">
    <property type="entry name" value="Mon2/Sec7/BIG1-like_HUS"/>
</dbReference>
<comment type="caution">
    <text evidence="2">The sequence shown here is derived from an EMBL/GenBank/DDBJ whole genome shotgun (WGS) entry which is preliminary data.</text>
</comment>
<dbReference type="Proteomes" id="UP000283543">
    <property type="component" value="Unassembled WGS sequence"/>
</dbReference>
<reference evidence="2 3" key="1">
    <citation type="submission" date="2018-08" db="EMBL/GenBank/DDBJ databases">
        <title>Aphanomyces genome sequencing and annotation.</title>
        <authorList>
            <person name="Minardi D."/>
            <person name="Oidtmann B."/>
            <person name="Van Der Giezen M."/>
            <person name="Studholme D.J."/>
        </authorList>
    </citation>
    <scope>NUCLEOTIDE SEQUENCE [LARGE SCALE GENOMIC DNA]</scope>
    <source>
        <strain evidence="2 3">Si</strain>
    </source>
</reference>
<sequence length="314" mass="35543">MEVFIERAVGKIRKLLSRRDKDKELRESCDEVLSHLKAGTPNLSEETYFAPLFCAILTKHSSKTTCLALDCIEKLLAFGYMRGTAQITSALQAHLQRTLDLHEDNMNMTAKHGILLIDAVVEVICSCQDHIDNDVQLQVLKAVLTAATSTTCAVHEHSLLKSIRARFLVAIRSYLCVSLLQNCTSIYTQVVELSLRVFVVLITHFKAHLKGEMEIFITNIFLRILDSDNSTFEHKMLVLEVLNHICDDQLILSEIFLNFDCDWDSMDLFKRIVNALAKIAKSKQRDLQYHSSAPVARQLKMQQNEAALVLKGPI</sequence>
<name>A0A418C3T6_APHAT</name>
<organism evidence="2 3">
    <name type="scientific">Aphanomyces astaci</name>
    <name type="common">Crayfish plague agent</name>
    <dbReference type="NCBI Taxonomy" id="112090"/>
    <lineage>
        <taxon>Eukaryota</taxon>
        <taxon>Sar</taxon>
        <taxon>Stramenopiles</taxon>
        <taxon>Oomycota</taxon>
        <taxon>Saprolegniomycetes</taxon>
        <taxon>Saprolegniales</taxon>
        <taxon>Verrucalvaceae</taxon>
        <taxon>Aphanomyces</taxon>
    </lineage>
</organism>
<dbReference type="AlphaFoldDB" id="A0A418C3T6"/>
<dbReference type="PANTHER" id="PTHR10663">
    <property type="entry name" value="GUANYL-NUCLEOTIDE EXCHANGE FACTOR"/>
    <property type="match status" value="1"/>
</dbReference>
<evidence type="ECO:0000259" key="1">
    <source>
        <dbReference type="Pfam" id="PF12783"/>
    </source>
</evidence>
<gene>
    <name evidence="2" type="ORF">DYB34_008968</name>
</gene>
<proteinExistence type="predicted"/>
<accession>A0A418C3T6</accession>
<dbReference type="InterPro" id="IPR016024">
    <property type="entry name" value="ARM-type_fold"/>
</dbReference>
<evidence type="ECO:0000313" key="2">
    <source>
        <dbReference type="EMBL" id="RHY63057.1"/>
    </source>
</evidence>